<evidence type="ECO:0000313" key="2">
    <source>
        <dbReference type="Proteomes" id="UP000650424"/>
    </source>
</evidence>
<accession>A0ABR6ZTM1</accession>
<gene>
    <name evidence="1" type="ORF">H8L32_16780</name>
</gene>
<dbReference type="Proteomes" id="UP000650424">
    <property type="component" value="Unassembled WGS sequence"/>
</dbReference>
<dbReference type="EMBL" id="JACOGF010000008">
    <property type="protein sequence ID" value="MBC3919149.1"/>
    <property type="molecule type" value="Genomic_DNA"/>
</dbReference>
<proteinExistence type="predicted"/>
<evidence type="ECO:0000313" key="1">
    <source>
        <dbReference type="EMBL" id="MBC3919149.1"/>
    </source>
</evidence>
<keyword evidence="2" id="KW-1185">Reference proteome</keyword>
<sequence length="155" mass="16847">MLGQASNSMLAQAEQGIQSKVPPQFQSALSKVVNAGLTIMYAPQNKEMRLQRMAQAGNPARDAGAGAARMISNLYAQSNKQMPLEVVVPASMIFAFEYLDLLVKVKRLAITPDLIAATTQAVADAVLPMFGVSKDHMTQLVAYAKQQRARQNRAR</sequence>
<comment type="caution">
    <text evidence="1">The sequence shown here is derived from an EMBL/GenBank/DDBJ whole genome shotgun (WGS) entry which is preliminary data.</text>
</comment>
<dbReference type="RefSeq" id="WP_186948412.1">
    <property type="nucleotide sequence ID" value="NZ_JACOGF010000008.1"/>
</dbReference>
<protein>
    <submittedName>
        <fullName evidence="1">Uncharacterized protein</fullName>
    </submittedName>
</protein>
<reference evidence="1 2" key="1">
    <citation type="submission" date="2020-08" db="EMBL/GenBank/DDBJ databases">
        <title>Novel species isolated from subtropical streams in China.</title>
        <authorList>
            <person name="Lu H."/>
        </authorList>
    </citation>
    <scope>NUCLEOTIDE SEQUENCE [LARGE SCALE GENOMIC DNA]</scope>
    <source>
        <strain evidence="1 2">CY18W</strain>
    </source>
</reference>
<organism evidence="1 2">
    <name type="scientific">Undibacterium hunanense</name>
    <dbReference type="NCBI Taxonomy" id="2762292"/>
    <lineage>
        <taxon>Bacteria</taxon>
        <taxon>Pseudomonadati</taxon>
        <taxon>Pseudomonadota</taxon>
        <taxon>Betaproteobacteria</taxon>
        <taxon>Burkholderiales</taxon>
        <taxon>Oxalobacteraceae</taxon>
        <taxon>Undibacterium</taxon>
    </lineage>
</organism>
<name>A0ABR6ZTM1_9BURK</name>